<dbReference type="InterPro" id="IPR029058">
    <property type="entry name" value="AB_hydrolase_fold"/>
</dbReference>
<accession>A0A1L8QPH5</accession>
<dbReference type="RefSeq" id="WP_169818110.1">
    <property type="nucleotide sequence ID" value="NZ_JXKD01000016.1"/>
</dbReference>
<comment type="caution">
    <text evidence="1">The sequence shown here is derived from an EMBL/GenBank/DDBJ whole genome shotgun (WGS) entry which is preliminary data.</text>
</comment>
<proteinExistence type="predicted"/>
<name>A0A1L8QPH5_9ENTE</name>
<dbReference type="AlphaFoldDB" id="A0A1L8QPH5"/>
<evidence type="ECO:0000313" key="2">
    <source>
        <dbReference type="Proteomes" id="UP000182149"/>
    </source>
</evidence>
<dbReference type="EMBL" id="JXKD01000016">
    <property type="protein sequence ID" value="OJG09415.1"/>
    <property type="molecule type" value="Genomic_DNA"/>
</dbReference>
<reference evidence="1 2" key="1">
    <citation type="submission" date="2014-12" db="EMBL/GenBank/DDBJ databases">
        <title>Draft genome sequences of 29 type strains of Enterococci.</title>
        <authorList>
            <person name="Zhong Z."/>
            <person name="Sun Z."/>
            <person name="Liu W."/>
            <person name="Zhang W."/>
            <person name="Zhang H."/>
        </authorList>
    </citation>
    <scope>NUCLEOTIDE SEQUENCE [LARGE SCALE GENOMIC DNA]</scope>
    <source>
        <strain evidence="1 2">DSM 17690</strain>
    </source>
</reference>
<protein>
    <submittedName>
        <fullName evidence="1">Uncharacterized protein</fullName>
    </submittedName>
</protein>
<dbReference type="Gene3D" id="3.40.50.1820">
    <property type="entry name" value="alpha/beta hydrolase"/>
    <property type="match status" value="1"/>
</dbReference>
<keyword evidence="2" id="KW-1185">Reference proteome</keyword>
<sequence>MNGGYMTVNLAIENPDYYAAIFPICQAYQSEWIDDDDLEKLLTSQSGSFTH</sequence>
<gene>
    <name evidence="1" type="ORF">RU93_GL000746</name>
</gene>
<evidence type="ECO:0000313" key="1">
    <source>
        <dbReference type="EMBL" id="OJG09415.1"/>
    </source>
</evidence>
<dbReference type="Proteomes" id="UP000182149">
    <property type="component" value="Unassembled WGS sequence"/>
</dbReference>
<organism evidence="1 2">
    <name type="scientific">Enterococcus aquimarinus</name>
    <dbReference type="NCBI Taxonomy" id="328396"/>
    <lineage>
        <taxon>Bacteria</taxon>
        <taxon>Bacillati</taxon>
        <taxon>Bacillota</taxon>
        <taxon>Bacilli</taxon>
        <taxon>Lactobacillales</taxon>
        <taxon>Enterococcaceae</taxon>
        <taxon>Enterococcus</taxon>
    </lineage>
</organism>